<comment type="caution">
    <text evidence="1">The sequence shown here is derived from an EMBL/GenBank/DDBJ whole genome shotgun (WGS) entry which is preliminary data.</text>
</comment>
<dbReference type="EMBL" id="JABFAE010000009">
    <property type="protein sequence ID" value="MBA0836048.1"/>
    <property type="molecule type" value="Genomic_DNA"/>
</dbReference>
<dbReference type="Proteomes" id="UP000593575">
    <property type="component" value="Unassembled WGS sequence"/>
</dbReference>
<name>A0A7J9JPF8_9ROSI</name>
<dbReference type="AlphaFoldDB" id="A0A7J9JPF8"/>
<protein>
    <submittedName>
        <fullName evidence="1">Uncharacterized protein</fullName>
    </submittedName>
</protein>
<accession>A0A7J9JPF8</accession>
<proteinExistence type="predicted"/>
<evidence type="ECO:0000313" key="2">
    <source>
        <dbReference type="Proteomes" id="UP000593575"/>
    </source>
</evidence>
<reference evidence="1 2" key="1">
    <citation type="journal article" date="2019" name="Genome Biol. Evol.">
        <title>Insights into the evolution of the New World diploid cottons (Gossypium, subgenus Houzingenia) based on genome sequencing.</title>
        <authorList>
            <person name="Grover C.E."/>
            <person name="Arick M.A. 2nd"/>
            <person name="Thrash A."/>
            <person name="Conover J.L."/>
            <person name="Sanders W.S."/>
            <person name="Peterson D.G."/>
            <person name="Frelichowski J.E."/>
            <person name="Scheffler J.A."/>
            <person name="Scheffler B.E."/>
            <person name="Wendel J.F."/>
        </authorList>
    </citation>
    <scope>NUCLEOTIDE SEQUENCE [LARGE SCALE GENOMIC DNA]</scope>
    <source>
        <strain evidence="1">6</strain>
        <tissue evidence="1">Leaf</tissue>
    </source>
</reference>
<gene>
    <name evidence="1" type="ORF">Goarm_008292</name>
</gene>
<feature type="non-terminal residue" evidence="1">
    <location>
        <position position="35"/>
    </location>
</feature>
<organism evidence="1 2">
    <name type="scientific">Gossypium armourianum</name>
    <dbReference type="NCBI Taxonomy" id="34283"/>
    <lineage>
        <taxon>Eukaryota</taxon>
        <taxon>Viridiplantae</taxon>
        <taxon>Streptophyta</taxon>
        <taxon>Embryophyta</taxon>
        <taxon>Tracheophyta</taxon>
        <taxon>Spermatophyta</taxon>
        <taxon>Magnoliopsida</taxon>
        <taxon>eudicotyledons</taxon>
        <taxon>Gunneridae</taxon>
        <taxon>Pentapetalae</taxon>
        <taxon>rosids</taxon>
        <taxon>malvids</taxon>
        <taxon>Malvales</taxon>
        <taxon>Malvaceae</taxon>
        <taxon>Malvoideae</taxon>
        <taxon>Gossypium</taxon>
    </lineage>
</organism>
<keyword evidence="2" id="KW-1185">Reference proteome</keyword>
<sequence>MEHKWVVRVEILMGSQSLNLSFPKLRMNVECATDM</sequence>
<evidence type="ECO:0000313" key="1">
    <source>
        <dbReference type="EMBL" id="MBA0836048.1"/>
    </source>
</evidence>